<dbReference type="RefSeq" id="WP_203939488.1">
    <property type="nucleotide sequence ID" value="NZ_BAAAGJ010000002.1"/>
</dbReference>
<gene>
    <name evidence="1" type="ORF">Sya03_36180</name>
</gene>
<sequence length="414" mass="44989">MSPVRTAPAALTTSDAALRAQYLREVLDLLYPPPCATDGTAGEMVTEYLVVPDTHRPRLLVPTRSKRISAAAVRRYAEPQSRVARFKRDAVVAALRTGASSVLMRDRIRITGPAGGTIDGYLREQLGRDLAVSVHIGPARANRKPVLQLISPDGDTFGFAKLGTGPLTHELVRAETAALTALGHVDLRRVTTPGVLHAGQWRGLQVLVQSALPVWRPRAVLHPERLAAAMLEVAGACGWSRGRLATSPYWAQLRSRLAAVADRSEGAELARAAAQLVERAGDVELRYGAWHGDWAPWNMANLVDTVLVWDWERFTRGVPAGFDAVHYELQKRIQTTADAGEAVAATLRRAPELLKPFDVPRAGYRLTALLYLVDLATRYLADRQAEAGARLGVLGTWLLPVLINEVASLEGEAA</sequence>
<name>A0A8J3Y936_9ACTN</name>
<dbReference type="EMBL" id="BOOY01000026">
    <property type="protein sequence ID" value="GIJ04266.1"/>
    <property type="molecule type" value="Genomic_DNA"/>
</dbReference>
<evidence type="ECO:0000313" key="2">
    <source>
        <dbReference type="Proteomes" id="UP000652013"/>
    </source>
</evidence>
<dbReference type="InterPro" id="IPR011009">
    <property type="entry name" value="Kinase-like_dom_sf"/>
</dbReference>
<comment type="caution">
    <text evidence="1">The sequence shown here is derived from an EMBL/GenBank/DDBJ whole genome shotgun (WGS) entry which is preliminary data.</text>
</comment>
<dbReference type="AlphaFoldDB" id="A0A8J3Y936"/>
<proteinExistence type="predicted"/>
<dbReference type="SUPFAM" id="SSF56112">
    <property type="entry name" value="Protein kinase-like (PK-like)"/>
    <property type="match status" value="1"/>
</dbReference>
<dbReference type="Proteomes" id="UP000652013">
    <property type="component" value="Unassembled WGS sequence"/>
</dbReference>
<evidence type="ECO:0000313" key="1">
    <source>
        <dbReference type="EMBL" id="GIJ04266.1"/>
    </source>
</evidence>
<evidence type="ECO:0008006" key="3">
    <source>
        <dbReference type="Google" id="ProtNLM"/>
    </source>
</evidence>
<accession>A0A8J3Y936</accession>
<keyword evidence="2" id="KW-1185">Reference proteome</keyword>
<reference evidence="1" key="1">
    <citation type="submission" date="2021-01" db="EMBL/GenBank/DDBJ databases">
        <title>Whole genome shotgun sequence of Spirilliplanes yamanashiensis NBRC 15828.</title>
        <authorList>
            <person name="Komaki H."/>
            <person name="Tamura T."/>
        </authorList>
    </citation>
    <scope>NUCLEOTIDE SEQUENCE</scope>
    <source>
        <strain evidence="1">NBRC 15828</strain>
    </source>
</reference>
<organism evidence="1 2">
    <name type="scientific">Spirilliplanes yamanashiensis</name>
    <dbReference type="NCBI Taxonomy" id="42233"/>
    <lineage>
        <taxon>Bacteria</taxon>
        <taxon>Bacillati</taxon>
        <taxon>Actinomycetota</taxon>
        <taxon>Actinomycetes</taxon>
        <taxon>Micromonosporales</taxon>
        <taxon>Micromonosporaceae</taxon>
        <taxon>Spirilliplanes</taxon>
    </lineage>
</organism>
<protein>
    <recommendedName>
        <fullName evidence="3">Aminoglycoside phosphotransferase domain-containing protein</fullName>
    </recommendedName>
</protein>